<gene>
    <name evidence="2" type="ORF">H8705_08990</name>
</gene>
<keyword evidence="1" id="KW-0472">Membrane</keyword>
<dbReference type="EMBL" id="JACRTD010000006">
    <property type="protein sequence ID" value="MBC8585718.1"/>
    <property type="molecule type" value="Genomic_DNA"/>
</dbReference>
<dbReference type="PANTHER" id="PTHR36434:SF1">
    <property type="entry name" value="MEMBRANE PROTEASE YUGP-RELATED"/>
    <property type="match status" value="1"/>
</dbReference>
<dbReference type="PANTHER" id="PTHR36434">
    <property type="entry name" value="MEMBRANE PROTEASE YUGP-RELATED"/>
    <property type="match status" value="1"/>
</dbReference>
<dbReference type="Proteomes" id="UP000623678">
    <property type="component" value="Unassembled WGS sequence"/>
</dbReference>
<sequence>MFFDYYYLILVVPALLIAAWAQMKVSGAFNRYSRVKSSRGYTGAQVARMILDENGLYNVRVERISGNLTDHYDPRTNVVRLSDGVFNNSSVAAAGVAAHECGHAVQHAHKYFPLVIRNSIIPVTNIGSTLSIPLIILGMILSYGPLIDIGLLLFSLVAVFQLVTLPVEFNASRRALATLEGSHFLEEEELRGSKKVLQAAALTYVAALLVSIAQLLRLVMISGRRRD</sequence>
<name>A0A926III3_9FIRM</name>
<reference evidence="2" key="1">
    <citation type="submission" date="2020-08" db="EMBL/GenBank/DDBJ databases">
        <title>Genome public.</title>
        <authorList>
            <person name="Liu C."/>
            <person name="Sun Q."/>
        </authorList>
    </citation>
    <scope>NUCLEOTIDE SEQUENCE</scope>
    <source>
        <strain evidence="2">NSJ-64</strain>
    </source>
</reference>
<feature type="transmembrane region" description="Helical" evidence="1">
    <location>
        <begin position="201"/>
        <end position="221"/>
    </location>
</feature>
<feature type="transmembrane region" description="Helical" evidence="1">
    <location>
        <begin position="149"/>
        <end position="167"/>
    </location>
</feature>
<dbReference type="Pfam" id="PF04298">
    <property type="entry name" value="Zn_peptidase_2"/>
    <property type="match status" value="1"/>
</dbReference>
<protein>
    <submittedName>
        <fullName evidence="2">Zinc metallopeptidase</fullName>
    </submittedName>
</protein>
<evidence type="ECO:0000313" key="2">
    <source>
        <dbReference type="EMBL" id="MBC8585718.1"/>
    </source>
</evidence>
<proteinExistence type="predicted"/>
<accession>A0A926III3</accession>
<dbReference type="InterPro" id="IPR007395">
    <property type="entry name" value="Zn_peptidase_2"/>
</dbReference>
<dbReference type="RefSeq" id="WP_262395435.1">
    <property type="nucleotide sequence ID" value="NZ_JACRTD010000006.1"/>
</dbReference>
<comment type="caution">
    <text evidence="2">The sequence shown here is derived from an EMBL/GenBank/DDBJ whole genome shotgun (WGS) entry which is preliminary data.</text>
</comment>
<evidence type="ECO:0000313" key="3">
    <source>
        <dbReference type="Proteomes" id="UP000623678"/>
    </source>
</evidence>
<organism evidence="2 3">
    <name type="scientific">Youxingia wuxianensis</name>
    <dbReference type="NCBI Taxonomy" id="2763678"/>
    <lineage>
        <taxon>Bacteria</taxon>
        <taxon>Bacillati</taxon>
        <taxon>Bacillota</taxon>
        <taxon>Clostridia</taxon>
        <taxon>Eubacteriales</taxon>
        <taxon>Oscillospiraceae</taxon>
        <taxon>Youxingia</taxon>
    </lineage>
</organism>
<evidence type="ECO:0000256" key="1">
    <source>
        <dbReference type="SAM" id="Phobius"/>
    </source>
</evidence>
<feature type="transmembrane region" description="Helical" evidence="1">
    <location>
        <begin position="120"/>
        <end position="143"/>
    </location>
</feature>
<feature type="transmembrane region" description="Helical" evidence="1">
    <location>
        <begin position="6"/>
        <end position="29"/>
    </location>
</feature>
<keyword evidence="1" id="KW-0812">Transmembrane</keyword>
<keyword evidence="3" id="KW-1185">Reference proteome</keyword>
<keyword evidence="1" id="KW-1133">Transmembrane helix</keyword>
<dbReference type="AlphaFoldDB" id="A0A926III3"/>